<dbReference type="AlphaFoldDB" id="A0A251ZX12"/>
<keyword evidence="2" id="KW-1185">Reference proteome</keyword>
<organism evidence="1 2">
    <name type="scientific">Commensalibacter intestini</name>
    <dbReference type="NCBI Taxonomy" id="479936"/>
    <lineage>
        <taxon>Bacteria</taxon>
        <taxon>Pseudomonadati</taxon>
        <taxon>Pseudomonadota</taxon>
        <taxon>Alphaproteobacteria</taxon>
        <taxon>Acetobacterales</taxon>
        <taxon>Acetobacteraceae</taxon>
    </lineage>
</organism>
<accession>A0A251ZX12</accession>
<dbReference type="EMBL" id="JOPB01000002">
    <property type="protein sequence ID" value="OUI79205.1"/>
    <property type="molecule type" value="Genomic_DNA"/>
</dbReference>
<proteinExistence type="predicted"/>
<gene>
    <name evidence="1" type="ORF">HK18_04785</name>
</gene>
<evidence type="ECO:0000313" key="2">
    <source>
        <dbReference type="Proteomes" id="UP000194946"/>
    </source>
</evidence>
<evidence type="ECO:0000313" key="1">
    <source>
        <dbReference type="EMBL" id="OUI79205.1"/>
    </source>
</evidence>
<sequence>MLILKRFIFSLTKQKISTTHEKNITHNLEILLTPQQYDLSWAIAQAKAISQYIEYLLQLKLISSNEQNLTRLTQNFIFDFMDLNSCLRALSSEKTFLPSFYDPSEEDILADIKRSQEVMSSGAFEAEKQSCFDVKKSPIM</sequence>
<dbReference type="RefSeq" id="WP_086631928.1">
    <property type="nucleotide sequence ID" value="NZ_JOPB01000002.1"/>
</dbReference>
<dbReference type="Proteomes" id="UP000194946">
    <property type="component" value="Unassembled WGS sequence"/>
</dbReference>
<name>A0A251ZX12_9PROT</name>
<comment type="caution">
    <text evidence="1">The sequence shown here is derived from an EMBL/GenBank/DDBJ whole genome shotgun (WGS) entry which is preliminary data.</text>
</comment>
<reference evidence="2" key="1">
    <citation type="submission" date="2014-06" db="EMBL/GenBank/DDBJ databases">
        <authorList>
            <person name="Winans N.J."/>
            <person name="Newell P.D."/>
            <person name="Douglas A.E."/>
        </authorList>
    </citation>
    <scope>NUCLEOTIDE SEQUENCE [LARGE SCALE GENOMIC DNA]</scope>
    <source>
        <strain evidence="2">DmL_052</strain>
    </source>
</reference>
<protein>
    <submittedName>
        <fullName evidence="1">Uncharacterized protein</fullName>
    </submittedName>
</protein>